<dbReference type="EMBL" id="KF900940">
    <property type="protein sequence ID" value="AIF12246.1"/>
    <property type="molecule type" value="Genomic_DNA"/>
</dbReference>
<evidence type="ECO:0000256" key="1">
    <source>
        <dbReference type="SAM" id="MobiDB-lite"/>
    </source>
</evidence>
<feature type="compositionally biased region" description="Basic residues" evidence="1">
    <location>
        <begin position="198"/>
        <end position="252"/>
    </location>
</feature>
<evidence type="ECO:0008006" key="3">
    <source>
        <dbReference type="Google" id="ProtNLM"/>
    </source>
</evidence>
<dbReference type="AlphaFoldDB" id="A0A075H710"/>
<name>A0A075H710_9ARCH</name>
<evidence type="ECO:0000313" key="2">
    <source>
        <dbReference type="EMBL" id="AIF12246.1"/>
    </source>
</evidence>
<proteinExistence type="predicted"/>
<reference evidence="2" key="1">
    <citation type="journal article" date="2014" name="Genome Biol. Evol.">
        <title>Pangenome evidence for extensive interdomain horizontal transfer affecting lineage core and shell genes in uncultured planktonic thaumarchaeota and euryarchaeota.</title>
        <authorList>
            <person name="Deschamps P."/>
            <person name="Zivanovic Y."/>
            <person name="Moreira D."/>
            <person name="Rodriguez-Valera F."/>
            <person name="Lopez-Garcia P."/>
        </authorList>
    </citation>
    <scope>NUCLEOTIDE SEQUENCE</scope>
</reference>
<accession>A0A075H710</accession>
<feature type="region of interest" description="Disordered" evidence="1">
    <location>
        <begin position="133"/>
        <end position="252"/>
    </location>
</feature>
<protein>
    <recommendedName>
        <fullName evidence="3">Surface antigen protein</fullName>
    </recommendedName>
</protein>
<sequence>MAKWADYLISQVLYDQNHIITKVKQHRDIGNKISGGEIVDRDALANNLGHGVKYMTVYGDLGKIRMGKNVRYFRAYEDHYIRIDDNKVMTDNLGELPGLVESQQEEQPVLAEAKPKPAVETKPLSELSSAFFSEQVEQEPEPAAVETEVTPEPAAVETEVTPEPAAVETEVTPEPAAVETEVTPEPAAVETEVTPKETKKKVMKTKSPTKKKPTKKKSVTKKKPTKKKSVTKKKPTKKKSVTKKKPTKKKRA</sequence>
<organism evidence="2">
    <name type="scientific">uncultured marine thaumarchaeote KM3_54_H01</name>
    <dbReference type="NCBI Taxonomy" id="1456194"/>
    <lineage>
        <taxon>Archaea</taxon>
        <taxon>Nitrososphaerota</taxon>
        <taxon>environmental samples</taxon>
    </lineage>
</organism>